<feature type="compositionally biased region" description="Low complexity" evidence="1">
    <location>
        <begin position="279"/>
        <end position="296"/>
    </location>
</feature>
<reference evidence="3" key="1">
    <citation type="journal article" date="2015" name="Nature">
        <title>Complex archaea that bridge the gap between prokaryotes and eukaryotes.</title>
        <authorList>
            <person name="Spang A."/>
            <person name="Saw J.H."/>
            <person name="Jorgensen S.L."/>
            <person name="Zaremba-Niedzwiedzka K."/>
            <person name="Martijn J."/>
            <person name="Lind A.E."/>
            <person name="van Eijk R."/>
            <person name="Schleper C."/>
            <person name="Guy L."/>
            <person name="Ettema T.J."/>
        </authorList>
    </citation>
    <scope>NUCLEOTIDE SEQUENCE</scope>
</reference>
<feature type="domain" description="Bacteriophage T4 Gp32 single-stranded DNA-binding" evidence="2">
    <location>
        <begin position="38"/>
        <end position="205"/>
    </location>
</feature>
<gene>
    <name evidence="3" type="ORF">LCGC14_1870960</name>
</gene>
<comment type="caution">
    <text evidence="3">The sequence shown here is derived from an EMBL/GenBank/DDBJ whole genome shotgun (WGS) entry which is preliminary data.</text>
</comment>
<dbReference type="EMBL" id="LAZR01019093">
    <property type="protein sequence ID" value="KKL93810.1"/>
    <property type="molecule type" value="Genomic_DNA"/>
</dbReference>
<name>A0A0F9IJ25_9ZZZZ</name>
<dbReference type="InterPro" id="IPR012339">
    <property type="entry name" value="Phage_T4_Gp32_ssDNA-bd"/>
</dbReference>
<dbReference type="AlphaFoldDB" id="A0A0F9IJ25"/>
<evidence type="ECO:0000313" key="3">
    <source>
        <dbReference type="EMBL" id="KKL93810.1"/>
    </source>
</evidence>
<protein>
    <recommendedName>
        <fullName evidence="2">Bacteriophage T4 Gp32 single-stranded DNA-binding domain-containing protein</fullName>
    </recommendedName>
</protein>
<evidence type="ECO:0000256" key="1">
    <source>
        <dbReference type="SAM" id="MobiDB-lite"/>
    </source>
</evidence>
<evidence type="ECO:0000259" key="2">
    <source>
        <dbReference type="Pfam" id="PF08804"/>
    </source>
</evidence>
<organism evidence="3">
    <name type="scientific">marine sediment metagenome</name>
    <dbReference type="NCBI Taxonomy" id="412755"/>
    <lineage>
        <taxon>unclassified sequences</taxon>
        <taxon>metagenomes</taxon>
        <taxon>ecological metagenomes</taxon>
    </lineage>
</organism>
<proteinExistence type="predicted"/>
<sequence>MSNKLQELRPKLLEKESRQNSFTSDNAIYPFWNIPFDTTAILRFLPDGDETNDFFWVERQMIRLAFPGIVGQPNPNNKDVFVQVPCMELWGDTCPVLTEIRPWFKDNSLEDLARKYWKKRSYIFQGFVRDNPMQEDDGPENPIRRFVINPSIFDAIKAALMDPEMDEIPTDYTAGTDFRLTKTKQGEWANYATSSYSRKTSSLTEAEIEAVEKYGLFKLSDFLPKKPGTDTVDAIAEMFEASVNGELYDPEKWSNFYKPAGFNNNSSVTSKVTPNVTSSVASTVSESPAETTSTEVVEPKTETPPVTTSVDTPSEEIRKKPDDILADIKARAAAQRG</sequence>
<accession>A0A0F9IJ25</accession>
<dbReference type="InterPro" id="IPR044947">
    <property type="entry name" value="Phage_T4_Gp32_ssDNA-bd_sf"/>
</dbReference>
<feature type="region of interest" description="Disordered" evidence="1">
    <location>
        <begin position="279"/>
        <end position="322"/>
    </location>
</feature>
<dbReference type="GO" id="GO:0003697">
    <property type="term" value="F:single-stranded DNA binding"/>
    <property type="evidence" value="ECO:0007669"/>
    <property type="project" value="InterPro"/>
</dbReference>
<dbReference type="Gene3D" id="3.90.198.10">
    <property type="entry name" value="Replication Fork Single-Stranded Dna Binding Protein"/>
    <property type="match status" value="1"/>
</dbReference>
<feature type="compositionally biased region" description="Low complexity" evidence="1">
    <location>
        <begin position="303"/>
        <end position="312"/>
    </location>
</feature>
<dbReference type="Pfam" id="PF08804">
    <property type="entry name" value="gp32"/>
    <property type="match status" value="1"/>
</dbReference>